<reference evidence="2 3" key="1">
    <citation type="submission" date="2020-01" db="EMBL/GenBank/DDBJ databases">
        <title>Pseudarthrobacter psychrotolerans sp. nov., isolated from antarctic soil.</title>
        <authorList>
            <person name="Shin Y."/>
            <person name="Park W."/>
        </authorList>
    </citation>
    <scope>NUCLEOTIDE SEQUENCE [LARGE SCALE GENOMIC DNA]</scope>
    <source>
        <strain evidence="2 3">YJ56</strain>
    </source>
</reference>
<evidence type="ECO:0000313" key="2">
    <source>
        <dbReference type="EMBL" id="QHK20756.1"/>
    </source>
</evidence>
<evidence type="ECO:0000256" key="1">
    <source>
        <dbReference type="SAM" id="MobiDB-lite"/>
    </source>
</evidence>
<proteinExistence type="predicted"/>
<feature type="region of interest" description="Disordered" evidence="1">
    <location>
        <begin position="22"/>
        <end position="52"/>
    </location>
</feature>
<organism evidence="2 3">
    <name type="scientific">Pseudarthrobacter psychrotolerans</name>
    <dbReference type="NCBI Taxonomy" id="2697569"/>
    <lineage>
        <taxon>Bacteria</taxon>
        <taxon>Bacillati</taxon>
        <taxon>Actinomycetota</taxon>
        <taxon>Actinomycetes</taxon>
        <taxon>Micrococcales</taxon>
        <taxon>Micrococcaceae</taxon>
        <taxon>Pseudarthrobacter</taxon>
    </lineage>
</organism>
<dbReference type="KEGG" id="psey:GU243_14670"/>
<name>A0A6P1NK59_9MICC</name>
<protein>
    <submittedName>
        <fullName evidence="2">Uncharacterized protein</fullName>
    </submittedName>
</protein>
<accession>A0A6P1NK59</accession>
<evidence type="ECO:0000313" key="3">
    <source>
        <dbReference type="Proteomes" id="UP000464186"/>
    </source>
</evidence>
<gene>
    <name evidence="2" type="ORF">GU243_14670</name>
</gene>
<sequence length="52" mass="5704">MNTLIRAVRPWGQALSDATIAAGETGKLQRRPPTPSGGDVLRILARRRRPPQ</sequence>
<dbReference type="Proteomes" id="UP000464186">
    <property type="component" value="Chromosome"/>
</dbReference>
<dbReference type="EMBL" id="CP047898">
    <property type="protein sequence ID" value="QHK20756.1"/>
    <property type="molecule type" value="Genomic_DNA"/>
</dbReference>
<dbReference type="AlphaFoldDB" id="A0A6P1NK59"/>
<keyword evidence="3" id="KW-1185">Reference proteome</keyword>